<sequence>MVPPLEEILRIILTSLPAPPFSGAVGSRSSSRGGGGGGADRISSLPDAVLSNIVSRLPAKNAALSRRWRCVWASTPLVLDETDLADLRSPPATESRRKLPSPYQIRCSFQSSTQTYRPQNPKASHKTRLLAFSLVRLILRSSLRLAYAAIAIQSKVELVPVSGGRASRIQTFKAVAVAYTIRDQGKAVEKTKEGAATAAAAKEGELGAMPPEFYDEVCAVGRALLCADFVS</sequence>
<gene>
    <name evidence="1" type="primary">ga10620</name>
    <name evidence="1" type="ORF">PR202_ga10620</name>
</gene>
<dbReference type="SUPFAM" id="SSF81383">
    <property type="entry name" value="F-box domain"/>
    <property type="match status" value="1"/>
</dbReference>
<accession>A0AAV5C768</accession>
<dbReference type="AlphaFoldDB" id="A0AAV5C768"/>
<dbReference type="PANTHER" id="PTHR32141">
    <property type="match status" value="1"/>
</dbReference>
<organism evidence="1 2">
    <name type="scientific">Eleusine coracana subsp. coracana</name>
    <dbReference type="NCBI Taxonomy" id="191504"/>
    <lineage>
        <taxon>Eukaryota</taxon>
        <taxon>Viridiplantae</taxon>
        <taxon>Streptophyta</taxon>
        <taxon>Embryophyta</taxon>
        <taxon>Tracheophyta</taxon>
        <taxon>Spermatophyta</taxon>
        <taxon>Magnoliopsida</taxon>
        <taxon>Liliopsida</taxon>
        <taxon>Poales</taxon>
        <taxon>Poaceae</taxon>
        <taxon>PACMAD clade</taxon>
        <taxon>Chloridoideae</taxon>
        <taxon>Cynodonteae</taxon>
        <taxon>Eleusininae</taxon>
        <taxon>Eleusine</taxon>
    </lineage>
</organism>
<dbReference type="InterPro" id="IPR036047">
    <property type="entry name" value="F-box-like_dom_sf"/>
</dbReference>
<dbReference type="EMBL" id="BQKI01000004">
    <property type="protein sequence ID" value="GJM94011.1"/>
    <property type="molecule type" value="Genomic_DNA"/>
</dbReference>
<keyword evidence="2" id="KW-1185">Reference proteome</keyword>
<dbReference type="PANTHER" id="PTHR32141:SF169">
    <property type="entry name" value="OS01G0595900 PROTEIN"/>
    <property type="match status" value="1"/>
</dbReference>
<dbReference type="InterPro" id="IPR055302">
    <property type="entry name" value="F-box_dom-containing"/>
</dbReference>
<evidence type="ECO:0008006" key="3">
    <source>
        <dbReference type="Google" id="ProtNLM"/>
    </source>
</evidence>
<evidence type="ECO:0000313" key="1">
    <source>
        <dbReference type="EMBL" id="GJM94011.1"/>
    </source>
</evidence>
<proteinExistence type="predicted"/>
<dbReference type="Proteomes" id="UP001054889">
    <property type="component" value="Unassembled WGS sequence"/>
</dbReference>
<reference evidence="1" key="2">
    <citation type="submission" date="2021-12" db="EMBL/GenBank/DDBJ databases">
        <title>Resequencing data analysis of finger millet.</title>
        <authorList>
            <person name="Hatakeyama M."/>
            <person name="Aluri S."/>
            <person name="Balachadran M.T."/>
            <person name="Sivarajan S.R."/>
            <person name="Poveda L."/>
            <person name="Shimizu-Inatsugi R."/>
            <person name="Schlapbach R."/>
            <person name="Sreeman S.M."/>
            <person name="Shimizu K.K."/>
        </authorList>
    </citation>
    <scope>NUCLEOTIDE SEQUENCE</scope>
</reference>
<evidence type="ECO:0000313" key="2">
    <source>
        <dbReference type="Proteomes" id="UP001054889"/>
    </source>
</evidence>
<name>A0AAV5C768_ELECO</name>
<reference evidence="1" key="1">
    <citation type="journal article" date="2018" name="DNA Res.">
        <title>Multiple hybrid de novo genome assembly of finger millet, an orphan allotetraploid crop.</title>
        <authorList>
            <person name="Hatakeyama M."/>
            <person name="Aluri S."/>
            <person name="Balachadran M.T."/>
            <person name="Sivarajan S.R."/>
            <person name="Patrignani A."/>
            <person name="Gruter S."/>
            <person name="Poveda L."/>
            <person name="Shimizu-Inatsugi R."/>
            <person name="Baeten J."/>
            <person name="Francoijs K.J."/>
            <person name="Nataraja K.N."/>
            <person name="Reddy Y.A.N."/>
            <person name="Phadnis S."/>
            <person name="Ravikumar R.L."/>
            <person name="Schlapbach R."/>
            <person name="Sreeman S.M."/>
            <person name="Shimizu K.K."/>
        </authorList>
    </citation>
    <scope>NUCLEOTIDE SEQUENCE</scope>
</reference>
<protein>
    <recommendedName>
        <fullName evidence="3">F-box domain-containing protein</fullName>
    </recommendedName>
</protein>
<comment type="caution">
    <text evidence="1">The sequence shown here is derived from an EMBL/GenBank/DDBJ whole genome shotgun (WGS) entry which is preliminary data.</text>
</comment>